<dbReference type="Proteomes" id="UP000231564">
    <property type="component" value="Chromosome MARIT"/>
</dbReference>
<gene>
    <name evidence="2" type="ORF">MARIT_2386</name>
</gene>
<accession>A0A2H1EC05</accession>
<sequence length="460" mass="50916">MKHILIRVFVFMIAIYNLSSQNKQVLYGFDQIPQALLLNPGAEVNYKYHVGIPLLSGFSTNLGSTGFTVADLFRDDNVSFTNKVNRVLSKLAVNDHIAINSQVEVLNGGVKLDKKTYLNFGFYTEVAVFSQVPKDILQLLNEGNGAHLNRAFSIGQVMLKANVQGVLHVGAARKLNEQLTVGGRLKIYSGAINVQTQGNTGTFRTVLGRNSSYTHHLNNINASIHSSGIVNEDAKIALEMGDVLNKTFLGGNLGLGVDLGVTYHVSPQVELTASLLDLGFINYSKNIKNGEVKGDYTFSGIEFQYDPNNPTDYWKALEDDFKEKVPSEENTNSYVVAQPVKFNGAIKYKWGKNRREENCSDMAYENYFNNAIGGQLHATFRPLGPQLALTGFYERAFGDSFKTKVTYTFDEYSFSNLGFGISMNLGAANVYGMVDNIIEFTDIADSNYTSFQFGINLIMN</sequence>
<organism evidence="2 3">
    <name type="scientific">Tenacibaculum maritimum NCIMB 2154</name>
    <dbReference type="NCBI Taxonomy" id="1349785"/>
    <lineage>
        <taxon>Bacteria</taxon>
        <taxon>Pseudomonadati</taxon>
        <taxon>Bacteroidota</taxon>
        <taxon>Flavobacteriia</taxon>
        <taxon>Flavobacteriales</taxon>
        <taxon>Flavobacteriaceae</taxon>
        <taxon>Tenacibaculum</taxon>
    </lineage>
</organism>
<dbReference type="Gene3D" id="2.40.160.60">
    <property type="entry name" value="Outer membrane protein transport protein (OMPP1/FadL/TodX)"/>
    <property type="match status" value="1"/>
</dbReference>
<dbReference type="STRING" id="1349785.GCA_000509405_02085"/>
<feature type="domain" description="DUF5723" evidence="1">
    <location>
        <begin position="40"/>
        <end position="435"/>
    </location>
</feature>
<evidence type="ECO:0000313" key="3">
    <source>
        <dbReference type="Proteomes" id="UP000231564"/>
    </source>
</evidence>
<dbReference type="Pfam" id="PF18990">
    <property type="entry name" value="DUF5723"/>
    <property type="match status" value="1"/>
</dbReference>
<name>A0A2H1EC05_9FLAO</name>
<evidence type="ECO:0000259" key="1">
    <source>
        <dbReference type="Pfam" id="PF18990"/>
    </source>
</evidence>
<dbReference type="EMBL" id="LT634361">
    <property type="protein sequence ID" value="SFZ83945.1"/>
    <property type="molecule type" value="Genomic_DNA"/>
</dbReference>
<dbReference type="AlphaFoldDB" id="A0A2H1EC05"/>
<keyword evidence="3" id="KW-1185">Reference proteome</keyword>
<dbReference type="KEGG" id="tmar:MARIT_2386"/>
<reference evidence="2 3" key="1">
    <citation type="submission" date="2016-11" db="EMBL/GenBank/DDBJ databases">
        <authorList>
            <person name="Jaros S."/>
            <person name="Januszkiewicz K."/>
            <person name="Wedrychowicz H."/>
        </authorList>
    </citation>
    <scope>NUCLEOTIDE SEQUENCE [LARGE SCALE GENOMIC DNA]</scope>
    <source>
        <strain evidence="2">NCIMB 2154T</strain>
    </source>
</reference>
<protein>
    <recommendedName>
        <fullName evidence="1">DUF5723 domain-containing protein</fullName>
    </recommendedName>
</protein>
<dbReference type="GeneID" id="47723860"/>
<dbReference type="RefSeq" id="WP_024740590.1">
    <property type="nucleotide sequence ID" value="NZ_BAUG01000009.1"/>
</dbReference>
<evidence type="ECO:0000313" key="2">
    <source>
        <dbReference type="EMBL" id="SFZ83945.1"/>
    </source>
</evidence>
<proteinExistence type="predicted"/>
<dbReference type="InterPro" id="IPR043781">
    <property type="entry name" value="DUF5723"/>
</dbReference>